<accession>A0A087UZS9</accession>
<name>A0A087UZS9_STEMI</name>
<organism evidence="1 2">
    <name type="scientific">Stegodyphus mimosarum</name>
    <name type="common">African social velvet spider</name>
    <dbReference type="NCBI Taxonomy" id="407821"/>
    <lineage>
        <taxon>Eukaryota</taxon>
        <taxon>Metazoa</taxon>
        <taxon>Ecdysozoa</taxon>
        <taxon>Arthropoda</taxon>
        <taxon>Chelicerata</taxon>
        <taxon>Arachnida</taxon>
        <taxon>Araneae</taxon>
        <taxon>Araneomorphae</taxon>
        <taxon>Entelegynae</taxon>
        <taxon>Eresoidea</taxon>
        <taxon>Eresidae</taxon>
        <taxon>Stegodyphus</taxon>
    </lineage>
</organism>
<evidence type="ECO:0000313" key="2">
    <source>
        <dbReference type="Proteomes" id="UP000054359"/>
    </source>
</evidence>
<sequence>MSHIKVRFYIYRSFPAIEYKLFLKLNHFKKLCYWKYMFKMNNQYSQQSALSICS</sequence>
<protein>
    <submittedName>
        <fullName evidence="1">Uncharacterized protein</fullName>
    </submittedName>
</protein>
<reference evidence="1 2" key="1">
    <citation type="submission" date="2013-11" db="EMBL/GenBank/DDBJ databases">
        <title>Genome sequencing of Stegodyphus mimosarum.</title>
        <authorList>
            <person name="Bechsgaard J."/>
        </authorList>
    </citation>
    <scope>NUCLEOTIDE SEQUENCE [LARGE SCALE GENOMIC DNA]</scope>
</reference>
<proteinExistence type="predicted"/>
<feature type="non-terminal residue" evidence="1">
    <location>
        <position position="54"/>
    </location>
</feature>
<dbReference type="EMBL" id="KK122513">
    <property type="protein sequence ID" value="KFM82868.1"/>
    <property type="molecule type" value="Genomic_DNA"/>
</dbReference>
<gene>
    <name evidence="1" type="ORF">X975_19933</name>
</gene>
<keyword evidence="2" id="KW-1185">Reference proteome</keyword>
<evidence type="ECO:0000313" key="1">
    <source>
        <dbReference type="EMBL" id="KFM82868.1"/>
    </source>
</evidence>
<dbReference type="Proteomes" id="UP000054359">
    <property type="component" value="Unassembled WGS sequence"/>
</dbReference>
<dbReference type="AlphaFoldDB" id="A0A087UZS9"/>